<comment type="caution">
    <text evidence="19">The sequence shown here is derived from an EMBL/GenBank/DDBJ whole genome shotgun (WGS) entry which is preliminary data.</text>
</comment>
<keyword evidence="12" id="KW-0294">Fucose metabolism</keyword>
<evidence type="ECO:0000256" key="18">
    <source>
        <dbReference type="SAM" id="Phobius"/>
    </source>
</evidence>
<evidence type="ECO:0000256" key="14">
    <source>
        <dbReference type="ARBA" id="ARBA00025803"/>
    </source>
</evidence>
<comment type="pathway">
    <text evidence="3">Protein modification; protein glycosylation.</text>
</comment>
<evidence type="ECO:0000256" key="17">
    <source>
        <dbReference type="SAM" id="MobiDB-lite"/>
    </source>
</evidence>
<dbReference type="PANTHER" id="PTHR13398:SF0">
    <property type="entry name" value="GDP-FUCOSE PROTEIN O-FUCOSYLTRANSFERASE 2"/>
    <property type="match status" value="1"/>
</dbReference>
<dbReference type="Pfam" id="PF10250">
    <property type="entry name" value="O-FucT"/>
    <property type="match status" value="1"/>
</dbReference>
<dbReference type="GO" id="GO:0006004">
    <property type="term" value="P:fucose metabolic process"/>
    <property type="evidence" value="ECO:0007669"/>
    <property type="project" value="UniProtKB-KW"/>
</dbReference>
<name>A0AAD6A0Y6_9POAL</name>
<keyword evidence="10 18" id="KW-0472">Membrane</keyword>
<evidence type="ECO:0000256" key="10">
    <source>
        <dbReference type="ARBA" id="ARBA00023136"/>
    </source>
</evidence>
<evidence type="ECO:0000256" key="16">
    <source>
        <dbReference type="ARBA" id="ARBA00030350"/>
    </source>
</evidence>
<dbReference type="InterPro" id="IPR019378">
    <property type="entry name" value="GDP-Fuc_O-FucTrfase"/>
</dbReference>
<protein>
    <recommendedName>
        <fullName evidence="15">GDP-fucose protein O-fucosyltransferase 2</fullName>
    </recommendedName>
    <alternativeName>
        <fullName evidence="16">O-fucosyltransferase family protein</fullName>
    </alternativeName>
</protein>
<evidence type="ECO:0000256" key="13">
    <source>
        <dbReference type="ARBA" id="ARBA00023277"/>
    </source>
</evidence>
<evidence type="ECO:0000256" key="2">
    <source>
        <dbReference type="ARBA" id="ARBA00004240"/>
    </source>
</evidence>
<evidence type="ECO:0000313" key="20">
    <source>
        <dbReference type="Proteomes" id="UP001210211"/>
    </source>
</evidence>
<dbReference type="PANTHER" id="PTHR13398">
    <property type="entry name" value="GDP-FUCOSE PROTEIN O-FUCOSYLTRANSFERASE 2"/>
    <property type="match status" value="1"/>
</dbReference>
<gene>
    <name evidence="19" type="ORF">LUZ61_011411</name>
</gene>
<evidence type="ECO:0000256" key="7">
    <source>
        <dbReference type="ARBA" id="ARBA00022692"/>
    </source>
</evidence>
<evidence type="ECO:0000256" key="5">
    <source>
        <dbReference type="ARBA" id="ARBA00022676"/>
    </source>
</evidence>
<feature type="region of interest" description="Disordered" evidence="17">
    <location>
        <begin position="1"/>
        <end position="45"/>
    </location>
</feature>
<dbReference type="CDD" id="cd11296">
    <property type="entry name" value="O-FucT_like"/>
    <property type="match status" value="1"/>
</dbReference>
<accession>A0AAD6A0Y6</accession>
<evidence type="ECO:0000256" key="4">
    <source>
        <dbReference type="ARBA" id="ARBA00007737"/>
    </source>
</evidence>
<keyword evidence="5" id="KW-0328">Glycosyltransferase</keyword>
<evidence type="ECO:0000256" key="6">
    <source>
        <dbReference type="ARBA" id="ARBA00022679"/>
    </source>
</evidence>
<keyword evidence="8" id="KW-0256">Endoplasmic reticulum</keyword>
<dbReference type="GO" id="GO:0046922">
    <property type="term" value="F:peptide-O-fucosyltransferase activity"/>
    <property type="evidence" value="ECO:0007669"/>
    <property type="project" value="InterPro"/>
</dbReference>
<feature type="transmembrane region" description="Helical" evidence="18">
    <location>
        <begin position="67"/>
        <end position="85"/>
    </location>
</feature>
<keyword evidence="7 18" id="KW-0812">Transmembrane</keyword>
<comment type="similarity">
    <text evidence="14">Belongs to the glycosyltransferase 68 family.</text>
</comment>
<comment type="subcellular location">
    <subcellularLocation>
        <location evidence="2">Endoplasmic reticulum</location>
    </subcellularLocation>
    <subcellularLocation>
        <location evidence="1">Membrane</location>
        <topology evidence="1">Single-pass membrane protein</topology>
    </subcellularLocation>
</comment>
<evidence type="ECO:0000256" key="1">
    <source>
        <dbReference type="ARBA" id="ARBA00004167"/>
    </source>
</evidence>
<evidence type="ECO:0000256" key="15">
    <source>
        <dbReference type="ARBA" id="ARBA00026232"/>
    </source>
</evidence>
<evidence type="ECO:0000256" key="9">
    <source>
        <dbReference type="ARBA" id="ARBA00022989"/>
    </source>
</evidence>
<dbReference type="EMBL" id="JAMRDG010000001">
    <property type="protein sequence ID" value="KAJ3707706.1"/>
    <property type="molecule type" value="Genomic_DNA"/>
</dbReference>
<organism evidence="19 20">
    <name type="scientific">Rhynchospora tenuis</name>
    <dbReference type="NCBI Taxonomy" id="198213"/>
    <lineage>
        <taxon>Eukaryota</taxon>
        <taxon>Viridiplantae</taxon>
        <taxon>Streptophyta</taxon>
        <taxon>Embryophyta</taxon>
        <taxon>Tracheophyta</taxon>
        <taxon>Spermatophyta</taxon>
        <taxon>Magnoliopsida</taxon>
        <taxon>Liliopsida</taxon>
        <taxon>Poales</taxon>
        <taxon>Cyperaceae</taxon>
        <taxon>Cyperoideae</taxon>
        <taxon>Rhynchosporeae</taxon>
        <taxon>Rhynchospora</taxon>
    </lineage>
</organism>
<dbReference type="GO" id="GO:0016020">
    <property type="term" value="C:membrane"/>
    <property type="evidence" value="ECO:0007669"/>
    <property type="project" value="UniProtKB-SubCell"/>
</dbReference>
<dbReference type="Proteomes" id="UP001210211">
    <property type="component" value="Unassembled WGS sequence"/>
</dbReference>
<evidence type="ECO:0000256" key="11">
    <source>
        <dbReference type="ARBA" id="ARBA00023180"/>
    </source>
</evidence>
<keyword evidence="9 18" id="KW-1133">Transmembrane helix</keyword>
<feature type="compositionally biased region" description="Pro residues" evidence="17">
    <location>
        <begin position="33"/>
        <end position="42"/>
    </location>
</feature>
<dbReference type="FunFam" id="3.40.50.11350:FF:000005">
    <property type="entry name" value="O-fucosyltransferase family protein"/>
    <property type="match status" value="1"/>
</dbReference>
<evidence type="ECO:0000256" key="3">
    <source>
        <dbReference type="ARBA" id="ARBA00004922"/>
    </source>
</evidence>
<sequence>MSRDPPSPSHHLSTSSDDEEDPHQTLIPQNETKPPPLHPPTGPSVFEIGRTTAARITRSAAFPNKRCLILLVCLPLVLVLLFFSLDLRRTFSSVLPAGPAAVSDRMREAELRALFLLRNQQLGLMRLWNSTLPPDAGIGSNVNGSDLSPTPSPVQRSNLSDVSLGEIKLALLEQLRVNREIRDVLLSGHGIGNFSELENNFGPEFDFPNFGSEICKKTERPTDRRTIEWKPKKDRFLFAICLSGQMSNHLICLEKHMFFAALLDRILILPSPKVDYEYSHVLDIEHINKCFGRKVVMTFEEYEQEKKGKIHINKFICYIASPPCYVDEEHLKKLKSAGVSIGSKLEAVWPEDAKLKEPKKRFVGDIMPKFSSNEEVIAVGDLFFADVEEEWVMQPGGPLKHSCQTVIQPSRLIVLTAQRFVQTFLGGNFVALHFRRHGFLKFCNVKKESCFFPIPQAAECVKRVVEGAGSPVIYLSTDAADSETTLLQKLVKLNGEEVPLVRRPEHNSAEKWDALLYRNHMGGDAQVEAMLDKTICSMAKVFVGSAGSTFTEDILRLRRGWGSSSSCDQYLCQGHLPDFIAETD</sequence>
<keyword evidence="20" id="KW-1185">Reference proteome</keyword>
<evidence type="ECO:0000256" key="12">
    <source>
        <dbReference type="ARBA" id="ARBA00023253"/>
    </source>
</evidence>
<keyword evidence="13" id="KW-0119">Carbohydrate metabolism</keyword>
<reference evidence="19 20" key="1">
    <citation type="journal article" date="2022" name="Cell">
        <title>Repeat-based holocentromeres influence genome architecture and karyotype evolution.</title>
        <authorList>
            <person name="Hofstatter P.G."/>
            <person name="Thangavel G."/>
            <person name="Lux T."/>
            <person name="Neumann P."/>
            <person name="Vondrak T."/>
            <person name="Novak P."/>
            <person name="Zhang M."/>
            <person name="Costa L."/>
            <person name="Castellani M."/>
            <person name="Scott A."/>
            <person name="Toegelov H."/>
            <person name="Fuchs J."/>
            <person name="Mata-Sucre Y."/>
            <person name="Dias Y."/>
            <person name="Vanzela A.L.L."/>
            <person name="Huettel B."/>
            <person name="Almeida C.C.S."/>
            <person name="Simkova H."/>
            <person name="Souza G."/>
            <person name="Pedrosa-Harand A."/>
            <person name="Macas J."/>
            <person name="Mayer K.F.X."/>
            <person name="Houben A."/>
            <person name="Marques A."/>
        </authorList>
    </citation>
    <scope>NUCLEOTIDE SEQUENCE [LARGE SCALE GENOMIC DNA]</scope>
    <source>
        <strain evidence="19">RhyTen1mFocal</strain>
    </source>
</reference>
<dbReference type="Gene3D" id="3.40.50.11350">
    <property type="match status" value="1"/>
</dbReference>
<dbReference type="AlphaFoldDB" id="A0AAD6A0Y6"/>
<dbReference type="InterPro" id="IPR045130">
    <property type="entry name" value="OFUT2-like"/>
</dbReference>
<keyword evidence="11" id="KW-0325">Glycoprotein</keyword>
<comment type="similarity">
    <text evidence="4">Belongs to the glycosyltransferase GT106 family.</text>
</comment>
<keyword evidence="6" id="KW-0808">Transferase</keyword>
<evidence type="ECO:0000313" key="19">
    <source>
        <dbReference type="EMBL" id="KAJ3707706.1"/>
    </source>
</evidence>
<proteinExistence type="inferred from homology"/>
<evidence type="ECO:0000256" key="8">
    <source>
        <dbReference type="ARBA" id="ARBA00022824"/>
    </source>
</evidence>